<dbReference type="AlphaFoldDB" id="A0A2M4D3D5"/>
<reference evidence="1" key="1">
    <citation type="submission" date="2018-01" db="EMBL/GenBank/DDBJ databases">
        <title>An insight into the sialome of Amazonian anophelines.</title>
        <authorList>
            <person name="Ribeiro J.M."/>
            <person name="Scarpassa V."/>
            <person name="Calvo E."/>
        </authorList>
    </citation>
    <scope>NUCLEOTIDE SEQUENCE</scope>
</reference>
<accession>A0A2M4D3D5</accession>
<organism evidence="1">
    <name type="scientific">Anopheles darlingi</name>
    <name type="common">Mosquito</name>
    <dbReference type="NCBI Taxonomy" id="43151"/>
    <lineage>
        <taxon>Eukaryota</taxon>
        <taxon>Metazoa</taxon>
        <taxon>Ecdysozoa</taxon>
        <taxon>Arthropoda</taxon>
        <taxon>Hexapoda</taxon>
        <taxon>Insecta</taxon>
        <taxon>Pterygota</taxon>
        <taxon>Neoptera</taxon>
        <taxon>Endopterygota</taxon>
        <taxon>Diptera</taxon>
        <taxon>Nematocera</taxon>
        <taxon>Culicoidea</taxon>
        <taxon>Culicidae</taxon>
        <taxon>Anophelinae</taxon>
        <taxon>Anopheles</taxon>
    </lineage>
</organism>
<protein>
    <submittedName>
        <fullName evidence="1">Putative secreted protein</fullName>
    </submittedName>
</protein>
<dbReference type="EMBL" id="GGFL01007887">
    <property type="protein sequence ID" value="MBW72065.1"/>
    <property type="molecule type" value="Transcribed_RNA"/>
</dbReference>
<proteinExistence type="predicted"/>
<sequence length="99" mass="11485">MVRWTWGDVVVRFMANAKAKLCGAIPFLDNGQDRCQSVWHDHDRYCLVWVCRDGCRPDDCLCLNAPPELLLPLSLQTNKRMVLNCCRIMLFHLVLSCFK</sequence>
<evidence type="ECO:0000313" key="1">
    <source>
        <dbReference type="EMBL" id="MBW72065.1"/>
    </source>
</evidence>
<name>A0A2M4D3D5_ANODA</name>